<name>A0A6B1D285_9CHLR</name>
<evidence type="ECO:0000313" key="2">
    <source>
        <dbReference type="EMBL" id="MYC93679.1"/>
    </source>
</evidence>
<dbReference type="AlphaFoldDB" id="A0A6B1D285"/>
<organism evidence="2">
    <name type="scientific">Caldilineaceae bacterium SB0661_bin_32</name>
    <dbReference type="NCBI Taxonomy" id="2605255"/>
    <lineage>
        <taxon>Bacteria</taxon>
        <taxon>Bacillati</taxon>
        <taxon>Chloroflexota</taxon>
        <taxon>Caldilineae</taxon>
        <taxon>Caldilineales</taxon>
        <taxon>Caldilineaceae</taxon>
    </lineage>
</organism>
<feature type="compositionally biased region" description="Polar residues" evidence="1">
    <location>
        <begin position="71"/>
        <end position="82"/>
    </location>
</feature>
<feature type="compositionally biased region" description="Low complexity" evidence="1">
    <location>
        <begin position="54"/>
        <end position="70"/>
    </location>
</feature>
<comment type="caution">
    <text evidence="2">The sequence shown here is derived from an EMBL/GenBank/DDBJ whole genome shotgun (WGS) entry which is preliminary data.</text>
</comment>
<dbReference type="PROSITE" id="PS51257">
    <property type="entry name" value="PROKAR_LIPOPROTEIN"/>
    <property type="match status" value="1"/>
</dbReference>
<reference evidence="2" key="1">
    <citation type="submission" date="2019-09" db="EMBL/GenBank/DDBJ databases">
        <title>Characterisation of the sponge microbiome using genome-centric metagenomics.</title>
        <authorList>
            <person name="Engelberts J.P."/>
            <person name="Robbins S.J."/>
            <person name="De Goeij J.M."/>
            <person name="Aranda M."/>
            <person name="Bell S.C."/>
            <person name="Webster N.S."/>
        </authorList>
    </citation>
    <scope>NUCLEOTIDE SEQUENCE</scope>
    <source>
        <strain evidence="2">SB0661_bin_32</strain>
    </source>
</reference>
<gene>
    <name evidence="2" type="ORF">F4X14_01805</name>
</gene>
<sequence>MNNPARVPAVPLALLLFILLIAACGRRPTAPTPLPPGTPVAQPTPDFSAPAQPDSATRTADQTADQTAQSLRTRLAQQRAQD</sequence>
<feature type="non-terminal residue" evidence="2">
    <location>
        <position position="82"/>
    </location>
</feature>
<dbReference type="EMBL" id="VXMH01000013">
    <property type="protein sequence ID" value="MYC93679.1"/>
    <property type="molecule type" value="Genomic_DNA"/>
</dbReference>
<proteinExistence type="predicted"/>
<feature type="region of interest" description="Disordered" evidence="1">
    <location>
        <begin position="27"/>
        <end position="82"/>
    </location>
</feature>
<protein>
    <submittedName>
        <fullName evidence="2">Uncharacterized protein</fullName>
    </submittedName>
</protein>
<accession>A0A6B1D285</accession>
<evidence type="ECO:0000256" key="1">
    <source>
        <dbReference type="SAM" id="MobiDB-lite"/>
    </source>
</evidence>